<proteinExistence type="predicted"/>
<sequence>VQVVSTTASAVVAEVQTVTTSATDRNEVQTLTLTGTVVNEIQAVRTSVTNTPEVQTVAVGVTRVNEVQSFSLGFQGITLQSSITGNLVLGLDTTTCSFCSVVVALQSVDVTAAVTDTSDTTGATTMATKLATLANIDTVTVTRATTTAVVGGNNQLTIVFTVTFSGNKVGGTIPLLSIQSLALAPLIPLTTVQSAATRVTAGSQPIYSAGSYFKLYYTCEQYSDPTVTLGSYVGISTACQPTTRLCASCATAFDGTQVLTSSDISAQVTLNPLLQIGPCVFAISAATATQLTVDTTNVGQFCSQFTGKTLDVYVAKVLPVMTNLVMLQTGPLQYPEDTGTVATQFLNSLGKSVAVTLTPTISSTFVGTTYSITFTNNHGTIPKLTCDVSTMVVSASNPTPSCTVARTTTGSMIYGTFTLSLPRFSDGTVMPTNPAVSFDVLPADLQTALQAVGGPAEYVFG</sequence>
<protein>
    <submittedName>
        <fullName evidence="1">Uncharacterized protein</fullName>
    </submittedName>
</protein>
<accession>A0A6A4XYK1</accession>
<reference evidence="1" key="1">
    <citation type="submission" date="2019-06" db="EMBL/GenBank/DDBJ databases">
        <title>Genomics analysis of Aphanomyces spp. identifies a new class of oomycete effector associated with host adaptation.</title>
        <authorList>
            <person name="Gaulin E."/>
        </authorList>
    </citation>
    <scope>NUCLEOTIDE SEQUENCE</scope>
    <source>
        <strain evidence="1">CBS 578.67</strain>
    </source>
</reference>
<evidence type="ECO:0000313" key="1">
    <source>
        <dbReference type="EMBL" id="KAF0688899.1"/>
    </source>
</evidence>
<comment type="caution">
    <text evidence="1">The sequence shown here is derived from an EMBL/GenBank/DDBJ whole genome shotgun (WGS) entry which is preliminary data.</text>
</comment>
<gene>
    <name evidence="1" type="ORF">As57867_019503</name>
</gene>
<feature type="non-terminal residue" evidence="1">
    <location>
        <position position="1"/>
    </location>
</feature>
<name>A0A6A4XYK1_9STRA</name>
<feature type="non-terminal residue" evidence="1">
    <location>
        <position position="461"/>
    </location>
</feature>
<organism evidence="1">
    <name type="scientific">Aphanomyces stellatus</name>
    <dbReference type="NCBI Taxonomy" id="120398"/>
    <lineage>
        <taxon>Eukaryota</taxon>
        <taxon>Sar</taxon>
        <taxon>Stramenopiles</taxon>
        <taxon>Oomycota</taxon>
        <taxon>Saprolegniomycetes</taxon>
        <taxon>Saprolegniales</taxon>
        <taxon>Verrucalvaceae</taxon>
        <taxon>Aphanomyces</taxon>
    </lineage>
</organism>
<dbReference type="AlphaFoldDB" id="A0A6A4XYK1"/>
<dbReference type="EMBL" id="VJMH01006593">
    <property type="protein sequence ID" value="KAF0688899.1"/>
    <property type="molecule type" value="Genomic_DNA"/>
</dbReference>